<protein>
    <submittedName>
        <fullName evidence="1">Uncharacterized protein</fullName>
    </submittedName>
</protein>
<gene>
    <name evidence="1" type="ORF">NJT12_04945</name>
</gene>
<comment type="caution">
    <text evidence="1">The sequence shown here is derived from an EMBL/GenBank/DDBJ whole genome shotgun (WGS) entry which is preliminary data.</text>
</comment>
<dbReference type="EMBL" id="JAMZNK010000005">
    <property type="protein sequence ID" value="MDA6068964.1"/>
    <property type="molecule type" value="Genomic_DNA"/>
</dbReference>
<name>A0ABT4WA28_9FLAO</name>
<proteinExistence type="predicted"/>
<keyword evidence="2" id="KW-1185">Reference proteome</keyword>
<sequence>METPEILITKVENGCIEFLIDGTISNGLNVMYSVNSGFTWTSLTGSVASPRCGLPITTVTTWYQIQSLDNLSNYSNLFIVEPADLPIVPSEILLVNSPFYINFDEIPFFDGILNVRLYIWSGAYAEIPINPSHTFTVNGSYLEVGQYIKDFLNPQPNSTYFTSIQPDGFNECCNVYYEFDVLNKIDNEYFEWGMVKSTLKFATLGYGLYAEGANPVLSLHAIDELVTIDSTLVTIDSIEHTLDNGGYRNPDNDAYRNLFNHSRLFHKNSERIFNGLLNEKTIGSNDLILRQLTNDFISTCGGKYKGRHVMYLNSNGFLDTFSFPFAENRRLKIKNDSYIRLISNPHKYNIYQASKVHLNKEITIEWTMNTGILDIYNVGIIEEIVNSDRHWLIDYENQAFIPLNITTTTFDEKSRENDRGKIQYTLVFQQGDYKNEMR</sequence>
<dbReference type="Proteomes" id="UP001212170">
    <property type="component" value="Unassembled WGS sequence"/>
</dbReference>
<evidence type="ECO:0000313" key="2">
    <source>
        <dbReference type="Proteomes" id="UP001212170"/>
    </source>
</evidence>
<reference evidence="1 2" key="1">
    <citation type="journal article" date="2023" name="Chemosphere">
        <title>Whole genome analysis of Flavobacterium aziz-sancarii sp. nov., isolated from Ardley Island (Antarctica), revealed a rich resistome and bioremediation potential.</title>
        <authorList>
            <person name="Otur C."/>
            <person name="Okay S."/>
            <person name="Kurt-Kizildogan A."/>
        </authorList>
    </citation>
    <scope>NUCLEOTIDE SEQUENCE [LARGE SCALE GENOMIC DNA]</scope>
    <source>
        <strain evidence="1 2">AC</strain>
    </source>
</reference>
<accession>A0ABT4WA28</accession>
<evidence type="ECO:0000313" key="1">
    <source>
        <dbReference type="EMBL" id="MDA6068964.1"/>
    </source>
</evidence>
<organism evidence="1 2">
    <name type="scientific">Flavobacterium azizsancarii</name>
    <dbReference type="NCBI Taxonomy" id="2961580"/>
    <lineage>
        <taxon>Bacteria</taxon>
        <taxon>Pseudomonadati</taxon>
        <taxon>Bacteroidota</taxon>
        <taxon>Flavobacteriia</taxon>
        <taxon>Flavobacteriales</taxon>
        <taxon>Flavobacteriaceae</taxon>
        <taxon>Flavobacterium</taxon>
    </lineage>
</organism>
<dbReference type="RefSeq" id="WP_271334798.1">
    <property type="nucleotide sequence ID" value="NZ_JAMZNK010000005.1"/>
</dbReference>